<dbReference type="AlphaFoldDB" id="B8ELV4"/>
<accession>B8ELV4</accession>
<dbReference type="Gene3D" id="3.40.50.1820">
    <property type="entry name" value="alpha/beta hydrolase"/>
    <property type="match status" value="1"/>
</dbReference>
<dbReference type="eggNOG" id="COG1075">
    <property type="taxonomic scope" value="Bacteria"/>
</dbReference>
<dbReference type="RefSeq" id="WP_012590805.1">
    <property type="nucleotide sequence ID" value="NC_011666.1"/>
</dbReference>
<dbReference type="PANTHER" id="PTHR43194">
    <property type="entry name" value="HYDROLASE ALPHA/BETA FOLD FAMILY"/>
    <property type="match status" value="1"/>
</dbReference>
<dbReference type="Proteomes" id="UP000002257">
    <property type="component" value="Chromosome"/>
</dbReference>
<protein>
    <submittedName>
        <fullName evidence="1">Uncharacterized protein</fullName>
    </submittedName>
</protein>
<dbReference type="HOGENOM" id="CLU_038297_2_0_5"/>
<reference evidence="1 2" key="1">
    <citation type="journal article" date="2010" name="J. Bacteriol.">
        <title>Complete genome sequence of the aerobic facultative methanotroph Methylocella silvestris BL2.</title>
        <authorList>
            <person name="Chen Y."/>
            <person name="Crombie A."/>
            <person name="Rahman M.T."/>
            <person name="Dedysh S.N."/>
            <person name="Liesack W."/>
            <person name="Stott M.B."/>
            <person name="Alam M."/>
            <person name="Theisen A.R."/>
            <person name="Murrell J.C."/>
            <person name="Dunfield P.F."/>
        </authorList>
    </citation>
    <scope>NUCLEOTIDE SEQUENCE [LARGE SCALE GENOMIC DNA]</scope>
    <source>
        <strain evidence="2">DSM 15510 / CIP 108128 / LMG 27833 / NCIMB 13906 / BL2</strain>
    </source>
</reference>
<dbReference type="KEGG" id="msl:Msil_1789"/>
<dbReference type="EMBL" id="CP001280">
    <property type="protein sequence ID" value="ACK50735.1"/>
    <property type="molecule type" value="Genomic_DNA"/>
</dbReference>
<dbReference type="OrthoDB" id="7820973at2"/>
<keyword evidence="2" id="KW-1185">Reference proteome</keyword>
<dbReference type="PANTHER" id="PTHR43194:SF5">
    <property type="entry name" value="PIMELOYL-[ACYL-CARRIER PROTEIN] METHYL ESTER ESTERASE"/>
    <property type="match status" value="1"/>
</dbReference>
<evidence type="ECO:0000313" key="1">
    <source>
        <dbReference type="EMBL" id="ACK50735.1"/>
    </source>
</evidence>
<evidence type="ECO:0000313" key="2">
    <source>
        <dbReference type="Proteomes" id="UP000002257"/>
    </source>
</evidence>
<proteinExistence type="predicted"/>
<dbReference type="STRING" id="395965.Msil_1789"/>
<name>B8ELV4_METSB</name>
<dbReference type="CDD" id="cd12810">
    <property type="entry name" value="Esterase_713_like-3"/>
    <property type="match status" value="1"/>
</dbReference>
<dbReference type="InterPro" id="IPR050228">
    <property type="entry name" value="Carboxylesterase_BioH"/>
</dbReference>
<gene>
    <name evidence="1" type="ordered locus">Msil_1789</name>
</gene>
<organism evidence="1 2">
    <name type="scientific">Methylocella silvestris (strain DSM 15510 / CIP 108128 / LMG 27833 / NCIMB 13906 / BL2)</name>
    <dbReference type="NCBI Taxonomy" id="395965"/>
    <lineage>
        <taxon>Bacteria</taxon>
        <taxon>Pseudomonadati</taxon>
        <taxon>Pseudomonadota</taxon>
        <taxon>Alphaproteobacteria</taxon>
        <taxon>Hyphomicrobiales</taxon>
        <taxon>Beijerinckiaceae</taxon>
        <taxon>Methylocella</taxon>
    </lineage>
</organism>
<dbReference type="SUPFAM" id="SSF53474">
    <property type="entry name" value="alpha/beta-Hydrolases"/>
    <property type="match status" value="1"/>
</dbReference>
<dbReference type="InterPro" id="IPR029058">
    <property type="entry name" value="AB_hydrolase_fold"/>
</dbReference>
<sequence>MKRTGPFVRVAFRARRLSKSRLLLGSLFALGLVPVAGFAGGLFDSDDLPIVLKTQGSFMPGGAVVTNPGTFDPIALTPDGQTIHGDHAYAQYQVPLNARRYPLVMWHGGGQFTKTWETTPDGRDGFQNIFLRQRYTTYLIDQPRRGNAGRATTNGTIAAVPGPGPTGEQGIFIRFRLGLWPNYFPNVQFSHDPEALNQWWRQQTPDTATTTNDQATDPVAAMFNQIGPAVLLTHSAGGVLGWITATKSSNVRGVYAYEPVTQVFPEGQVPPPIDSGPLGPITGTPIPLSSFLKLTKIPIEIIWGDNFPITGQPPSKYPDLEVWQGRYTMAQKFVDLVNKYGGHAHMTHLPDIGIKGNTHFAMSDLNNKQIAGLLGKWLHDNRLDGEQRGW</sequence>